<feature type="transmembrane region" description="Helical" evidence="1">
    <location>
        <begin position="41"/>
        <end position="61"/>
    </location>
</feature>
<protein>
    <submittedName>
        <fullName evidence="3">Acyltransferase</fullName>
    </submittedName>
</protein>
<evidence type="ECO:0000313" key="3">
    <source>
        <dbReference type="EMBL" id="WED41877.1"/>
    </source>
</evidence>
<dbReference type="Pfam" id="PF01757">
    <property type="entry name" value="Acyl_transf_3"/>
    <property type="match status" value="1"/>
</dbReference>
<dbReference type="InterPro" id="IPR050879">
    <property type="entry name" value="Acyltransferase_3"/>
</dbReference>
<feature type="transmembrane region" description="Helical" evidence="1">
    <location>
        <begin position="7"/>
        <end position="26"/>
    </location>
</feature>
<reference evidence="3 4" key="1">
    <citation type="submission" date="2023-02" db="EMBL/GenBank/DDBJ databases">
        <title>Genome Sequence of L. cardiaca H63T.</title>
        <authorList>
            <person name="Lopez A.E."/>
            <person name="Cianciotto N.P."/>
        </authorList>
    </citation>
    <scope>NUCLEOTIDE SEQUENCE [LARGE SCALE GENOMIC DNA]</scope>
    <source>
        <strain evidence="3 4">H63</strain>
    </source>
</reference>
<sequence length="348" mass="40417">MIKSIQGLRLLAAWMVVFHHFTQIYFNFEKNNWFVLFFSNYGAYGVDLFFVISGFVIYHSTADKMTTPKQFILHRLIRIAPAYWFFTLVVTILVVTCKGLIPLTAFELSFFFKSLLFLPAHNPSGIGFYPLLTIGWTLNYEMIFYMIFALTLYLPLKLRFIATAVGLLSIVLLSSRLGGSFLFYSNKIMFEFLFGILINFFWRKKLIQRINAKGAIILLLLAITSISIQEPRHHFLRLGIPCALIFTAVISQDRWFNNDWLIRLGNWSYSTYLCHPLILAISHLISLTLGINPFLMLCLSCLLILVVSFWSYSFIEKPIQRYFKLQNPEKNSVTFTKETFTTTSLQQL</sequence>
<organism evidence="3 4">
    <name type="scientific">Legionella cardiaca</name>
    <dbReference type="NCBI Taxonomy" id="1071983"/>
    <lineage>
        <taxon>Bacteria</taxon>
        <taxon>Pseudomonadati</taxon>
        <taxon>Pseudomonadota</taxon>
        <taxon>Gammaproteobacteria</taxon>
        <taxon>Legionellales</taxon>
        <taxon>Legionellaceae</taxon>
        <taxon>Legionella</taxon>
    </lineage>
</organism>
<evidence type="ECO:0000256" key="1">
    <source>
        <dbReference type="SAM" id="Phobius"/>
    </source>
</evidence>
<evidence type="ECO:0000259" key="2">
    <source>
        <dbReference type="Pfam" id="PF01757"/>
    </source>
</evidence>
<dbReference type="PANTHER" id="PTHR23028">
    <property type="entry name" value="ACETYLTRANSFERASE"/>
    <property type="match status" value="1"/>
</dbReference>
<dbReference type="PANTHER" id="PTHR23028:SF131">
    <property type="entry name" value="BLR2367 PROTEIN"/>
    <property type="match status" value="1"/>
</dbReference>
<proteinExistence type="predicted"/>
<feature type="transmembrane region" description="Helical" evidence="1">
    <location>
        <begin position="82"/>
        <end position="106"/>
    </location>
</feature>
<feature type="domain" description="Acyltransferase 3" evidence="2">
    <location>
        <begin position="3"/>
        <end position="311"/>
    </location>
</feature>
<feature type="transmembrane region" description="Helical" evidence="1">
    <location>
        <begin position="210"/>
        <end position="228"/>
    </location>
</feature>
<keyword evidence="1" id="KW-1133">Transmembrane helix</keyword>
<evidence type="ECO:0000313" key="4">
    <source>
        <dbReference type="Proteomes" id="UP001222087"/>
    </source>
</evidence>
<feature type="transmembrane region" description="Helical" evidence="1">
    <location>
        <begin position="294"/>
        <end position="315"/>
    </location>
</feature>
<dbReference type="EMBL" id="CP119078">
    <property type="protein sequence ID" value="WED41877.1"/>
    <property type="molecule type" value="Genomic_DNA"/>
</dbReference>
<feature type="transmembrane region" description="Helical" evidence="1">
    <location>
        <begin position="160"/>
        <end position="178"/>
    </location>
</feature>
<dbReference type="GO" id="GO:0016746">
    <property type="term" value="F:acyltransferase activity"/>
    <property type="evidence" value="ECO:0007669"/>
    <property type="project" value="UniProtKB-KW"/>
</dbReference>
<keyword evidence="3" id="KW-0012">Acyltransferase</keyword>
<gene>
    <name evidence="3" type="ORF">PXX05_08005</name>
</gene>
<dbReference type="InterPro" id="IPR002656">
    <property type="entry name" value="Acyl_transf_3_dom"/>
</dbReference>
<keyword evidence="3" id="KW-0808">Transferase</keyword>
<feature type="transmembrane region" description="Helical" evidence="1">
    <location>
        <begin position="184"/>
        <end position="203"/>
    </location>
</feature>
<feature type="transmembrane region" description="Helical" evidence="1">
    <location>
        <begin position="272"/>
        <end position="288"/>
    </location>
</feature>
<accession>A0ABY8ARQ0</accession>
<keyword evidence="1" id="KW-0812">Transmembrane</keyword>
<keyword evidence="4" id="KW-1185">Reference proteome</keyword>
<feature type="transmembrane region" description="Helical" evidence="1">
    <location>
        <begin position="234"/>
        <end position="251"/>
    </location>
</feature>
<name>A0ABY8ARQ0_9GAMM</name>
<dbReference type="Proteomes" id="UP001222087">
    <property type="component" value="Chromosome"/>
</dbReference>
<feature type="transmembrane region" description="Helical" evidence="1">
    <location>
        <begin position="126"/>
        <end position="148"/>
    </location>
</feature>
<keyword evidence="1" id="KW-0472">Membrane</keyword>
<dbReference type="RefSeq" id="WP_275087701.1">
    <property type="nucleotide sequence ID" value="NZ_CP119078.1"/>
</dbReference>